<dbReference type="Proteomes" id="UP001311915">
    <property type="component" value="Unassembled WGS sequence"/>
</dbReference>
<proteinExistence type="predicted"/>
<name>A0AAV9M2V5_9SOLN</name>
<keyword evidence="1" id="KW-1133">Transmembrane helix</keyword>
<feature type="transmembrane region" description="Helical" evidence="1">
    <location>
        <begin position="118"/>
        <end position="137"/>
    </location>
</feature>
<dbReference type="AlphaFoldDB" id="A0AAV9M2V5"/>
<evidence type="ECO:0000313" key="2">
    <source>
        <dbReference type="EMBL" id="KAK4731280.1"/>
    </source>
</evidence>
<evidence type="ECO:0000256" key="1">
    <source>
        <dbReference type="SAM" id="Phobius"/>
    </source>
</evidence>
<sequence>MSTSSSVSSPQQLQSHTCKYGLSAKCFTATIIENGGHRFYKSRRLGSNSCVELDSIRKERNNLKKIVEDMGGAEISDLKDMTATSKSLDLEFKDGNKSANLKKVDSLDDTILKLELKVYYLISLPVVSWAFIARFVAAKMM</sequence>
<protein>
    <submittedName>
        <fullName evidence="2">Uncharacterized protein</fullName>
    </submittedName>
</protein>
<accession>A0AAV9M2V5</accession>
<reference evidence="2 3" key="1">
    <citation type="submission" date="2023-10" db="EMBL/GenBank/DDBJ databases">
        <title>Genome-Wide Identification Analysis in wild type Solanum Pinnatisectum Reveals Some Genes Defensing Phytophthora Infestans.</title>
        <authorList>
            <person name="Sun C."/>
        </authorList>
    </citation>
    <scope>NUCLEOTIDE SEQUENCE [LARGE SCALE GENOMIC DNA]</scope>
    <source>
        <strain evidence="2">LQN</strain>
        <tissue evidence="2">Leaf</tissue>
    </source>
</reference>
<keyword evidence="1" id="KW-0472">Membrane</keyword>
<gene>
    <name evidence="2" type="ORF">R3W88_024268</name>
</gene>
<comment type="caution">
    <text evidence="2">The sequence shown here is derived from an EMBL/GenBank/DDBJ whole genome shotgun (WGS) entry which is preliminary data.</text>
</comment>
<keyword evidence="1" id="KW-0812">Transmembrane</keyword>
<keyword evidence="3" id="KW-1185">Reference proteome</keyword>
<organism evidence="2 3">
    <name type="scientific">Solanum pinnatisectum</name>
    <name type="common">tansyleaf nightshade</name>
    <dbReference type="NCBI Taxonomy" id="50273"/>
    <lineage>
        <taxon>Eukaryota</taxon>
        <taxon>Viridiplantae</taxon>
        <taxon>Streptophyta</taxon>
        <taxon>Embryophyta</taxon>
        <taxon>Tracheophyta</taxon>
        <taxon>Spermatophyta</taxon>
        <taxon>Magnoliopsida</taxon>
        <taxon>eudicotyledons</taxon>
        <taxon>Gunneridae</taxon>
        <taxon>Pentapetalae</taxon>
        <taxon>asterids</taxon>
        <taxon>lamiids</taxon>
        <taxon>Solanales</taxon>
        <taxon>Solanaceae</taxon>
        <taxon>Solanoideae</taxon>
        <taxon>Solaneae</taxon>
        <taxon>Solanum</taxon>
    </lineage>
</organism>
<evidence type="ECO:0000313" key="3">
    <source>
        <dbReference type="Proteomes" id="UP001311915"/>
    </source>
</evidence>
<dbReference type="EMBL" id="JAWPEI010000003">
    <property type="protein sequence ID" value="KAK4731280.1"/>
    <property type="molecule type" value="Genomic_DNA"/>
</dbReference>